<feature type="transmembrane region" description="Helical" evidence="9">
    <location>
        <begin position="369"/>
        <end position="390"/>
    </location>
</feature>
<dbReference type="Gene3D" id="3.30.200.20">
    <property type="entry name" value="Phosphorylase Kinase, domain 1"/>
    <property type="match status" value="1"/>
</dbReference>
<feature type="region of interest" description="Disordered" evidence="8">
    <location>
        <begin position="392"/>
        <end position="418"/>
    </location>
</feature>
<keyword evidence="9" id="KW-0472">Membrane</keyword>
<dbReference type="InterPro" id="IPR000719">
    <property type="entry name" value="Prot_kinase_dom"/>
</dbReference>
<feature type="binding site" evidence="7">
    <location>
        <position position="42"/>
    </location>
    <ligand>
        <name>ATP</name>
        <dbReference type="ChEBI" id="CHEBI:30616"/>
    </ligand>
</feature>
<keyword evidence="12" id="KW-1185">Reference proteome</keyword>
<dbReference type="InterPro" id="IPR008271">
    <property type="entry name" value="Ser/Thr_kinase_AS"/>
</dbReference>
<evidence type="ECO:0000256" key="4">
    <source>
        <dbReference type="ARBA" id="ARBA00022741"/>
    </source>
</evidence>
<keyword evidence="4 7" id="KW-0547">Nucleotide-binding</keyword>
<dbReference type="PROSITE" id="PS00107">
    <property type="entry name" value="PROTEIN_KINASE_ATP"/>
    <property type="match status" value="1"/>
</dbReference>
<evidence type="ECO:0000256" key="6">
    <source>
        <dbReference type="ARBA" id="ARBA00022840"/>
    </source>
</evidence>
<protein>
    <recommendedName>
        <fullName evidence="1">non-specific serine/threonine protein kinase</fullName>
        <ecNumber evidence="1">2.7.11.1</ecNumber>
    </recommendedName>
</protein>
<evidence type="ECO:0000256" key="7">
    <source>
        <dbReference type="PROSITE-ProRule" id="PRU10141"/>
    </source>
</evidence>
<keyword evidence="6 7" id="KW-0067">ATP-binding</keyword>
<proteinExistence type="predicted"/>
<evidence type="ECO:0000259" key="10">
    <source>
        <dbReference type="PROSITE" id="PS50011"/>
    </source>
</evidence>
<gene>
    <name evidence="11" type="ORF">QBA35_28185</name>
</gene>
<sequence>MVSDVGRLVAGRYRLTEQIGRGGMGTVWRAGDEVLGRQVAVKRLHVQPHLSPDDLVTLYERTRREARSAARIAHPNVIVVHDVVDDHVDDHADGHENGVRGGFGTGTGVGTGDGRPCIVMEYVPAPTLADLLTDGRTLPPEEAARIGLGMVAALRAAHAAGVLHRDVKPANVLLAAEGRVVLTDFGIAMTADASTLTRTGEMVGSIHYMAPERIRGQKPGPASDLWALGATLHQAVEGRPPFRRLTAMEAAYAIAVDPLEPLKQGGALGPLIEALLAKDPADRPTIEQTERALRAVVAGQATTALPIPGVGGGLVDGARDSRDSGVPVDGDTLLAGRSAGEPSTDPGEGTAPGPDADRPSRQGRRKRRILVPVAVAVTVAAMVVGAALYVTADPDGNTVSPSGGRTATATPPSTPPVPDGFRLVTEKGLGISLPVPDGWKVAKRTAESVTYTDETKLAGLTIGVVDPAGSHPMAHFEDIEANTKLNYPGTYRRLRMQKTTFRELPAAIWEFTFQGRARAFRAIDLGFGREGEREYDIYLSAPDLDWDTYRPVFDTARDGLTTGVS</sequence>
<evidence type="ECO:0000256" key="2">
    <source>
        <dbReference type="ARBA" id="ARBA00022527"/>
    </source>
</evidence>
<keyword evidence="2" id="KW-0723">Serine/threonine-protein kinase</keyword>
<evidence type="ECO:0000256" key="8">
    <source>
        <dbReference type="SAM" id="MobiDB-lite"/>
    </source>
</evidence>
<dbReference type="PROSITE" id="PS50011">
    <property type="entry name" value="PROTEIN_KINASE_DOM"/>
    <property type="match status" value="1"/>
</dbReference>
<comment type="caution">
    <text evidence="11">The sequence shown here is derived from an EMBL/GenBank/DDBJ whole genome shotgun (WGS) entry which is preliminary data.</text>
</comment>
<dbReference type="PANTHER" id="PTHR43289:SF6">
    <property type="entry name" value="SERINE_THREONINE-PROTEIN KINASE NEKL-3"/>
    <property type="match status" value="1"/>
</dbReference>
<dbReference type="GO" id="GO:0004674">
    <property type="term" value="F:protein serine/threonine kinase activity"/>
    <property type="evidence" value="ECO:0007669"/>
    <property type="project" value="UniProtKB-EC"/>
</dbReference>
<dbReference type="PROSITE" id="PS00108">
    <property type="entry name" value="PROTEIN_KINASE_ST"/>
    <property type="match status" value="1"/>
</dbReference>
<dbReference type="SUPFAM" id="SSF56112">
    <property type="entry name" value="Protein kinase-like (PK-like)"/>
    <property type="match status" value="1"/>
</dbReference>
<evidence type="ECO:0000256" key="9">
    <source>
        <dbReference type="SAM" id="Phobius"/>
    </source>
</evidence>
<dbReference type="Proteomes" id="UP001310290">
    <property type="component" value="Unassembled WGS sequence"/>
</dbReference>
<dbReference type="CDD" id="cd14014">
    <property type="entry name" value="STKc_PknB_like"/>
    <property type="match status" value="1"/>
</dbReference>
<dbReference type="EMBL" id="JARULZ010000002">
    <property type="protein sequence ID" value="MEH0637158.1"/>
    <property type="molecule type" value="Genomic_DNA"/>
</dbReference>
<evidence type="ECO:0000256" key="5">
    <source>
        <dbReference type="ARBA" id="ARBA00022777"/>
    </source>
</evidence>
<organism evidence="11 12">
    <name type="scientific">Streptomyces bottropensis</name>
    <dbReference type="NCBI Taxonomy" id="42235"/>
    <lineage>
        <taxon>Bacteria</taxon>
        <taxon>Bacillati</taxon>
        <taxon>Actinomycetota</taxon>
        <taxon>Actinomycetes</taxon>
        <taxon>Kitasatosporales</taxon>
        <taxon>Streptomycetaceae</taxon>
        <taxon>Streptomyces</taxon>
    </lineage>
</organism>
<evidence type="ECO:0000256" key="1">
    <source>
        <dbReference type="ARBA" id="ARBA00012513"/>
    </source>
</evidence>
<feature type="region of interest" description="Disordered" evidence="8">
    <location>
        <begin position="308"/>
        <end position="365"/>
    </location>
</feature>
<reference evidence="11" key="1">
    <citation type="submission" date="2023-04" db="EMBL/GenBank/DDBJ databases">
        <title>Genomic diversity of scab-causing Streptomyces spp. in the province of Quebec, Canada.</title>
        <authorList>
            <person name="Biessy A."/>
            <person name="Cadieux M."/>
            <person name="Ciotola M."/>
            <person name="Filion M."/>
        </authorList>
    </citation>
    <scope>NUCLEOTIDE SEQUENCE</scope>
    <source>
        <strain evidence="11">B21-115</strain>
    </source>
</reference>
<dbReference type="PANTHER" id="PTHR43289">
    <property type="entry name" value="MITOGEN-ACTIVATED PROTEIN KINASE KINASE KINASE 20-RELATED"/>
    <property type="match status" value="1"/>
</dbReference>
<keyword evidence="9" id="KW-0812">Transmembrane</keyword>
<dbReference type="EC" id="2.7.11.1" evidence="1"/>
<evidence type="ECO:0000313" key="11">
    <source>
        <dbReference type="EMBL" id="MEH0637158.1"/>
    </source>
</evidence>
<dbReference type="SMART" id="SM00220">
    <property type="entry name" value="S_TKc"/>
    <property type="match status" value="1"/>
</dbReference>
<keyword evidence="3 11" id="KW-0808">Transferase</keyword>
<dbReference type="RefSeq" id="WP_334660201.1">
    <property type="nucleotide sequence ID" value="NZ_JARULZ010000002.1"/>
</dbReference>
<feature type="domain" description="Protein kinase" evidence="10">
    <location>
        <begin position="13"/>
        <end position="297"/>
    </location>
</feature>
<evidence type="ECO:0000313" key="12">
    <source>
        <dbReference type="Proteomes" id="UP001310290"/>
    </source>
</evidence>
<keyword evidence="9" id="KW-1133">Transmembrane helix</keyword>
<dbReference type="Pfam" id="PF00069">
    <property type="entry name" value="Pkinase"/>
    <property type="match status" value="1"/>
</dbReference>
<dbReference type="InterPro" id="IPR011009">
    <property type="entry name" value="Kinase-like_dom_sf"/>
</dbReference>
<dbReference type="Gene3D" id="1.10.510.10">
    <property type="entry name" value="Transferase(Phosphotransferase) domain 1"/>
    <property type="match status" value="1"/>
</dbReference>
<dbReference type="InterPro" id="IPR017441">
    <property type="entry name" value="Protein_kinase_ATP_BS"/>
</dbReference>
<accession>A0ABU8AVG1</accession>
<name>A0ABU8AVG1_9ACTN</name>
<evidence type="ECO:0000256" key="3">
    <source>
        <dbReference type="ARBA" id="ARBA00022679"/>
    </source>
</evidence>
<keyword evidence="5 11" id="KW-0418">Kinase</keyword>